<gene>
    <name evidence="1" type="ORF">J2S39_002289</name>
</gene>
<dbReference type="EMBL" id="JAVDXZ010000001">
    <property type="protein sequence ID" value="MDR7330613.1"/>
    <property type="molecule type" value="Genomic_DNA"/>
</dbReference>
<dbReference type="Proteomes" id="UP001180840">
    <property type="component" value="Unassembled WGS sequence"/>
</dbReference>
<evidence type="ECO:0000313" key="1">
    <source>
        <dbReference type="EMBL" id="MDR7330613.1"/>
    </source>
</evidence>
<comment type="caution">
    <text evidence="1">The sequence shown here is derived from an EMBL/GenBank/DDBJ whole genome shotgun (WGS) entry which is preliminary data.</text>
</comment>
<dbReference type="RefSeq" id="WP_290196467.1">
    <property type="nucleotide sequence ID" value="NZ_CP047654.1"/>
</dbReference>
<proteinExistence type="predicted"/>
<accession>A0ABU2A1Y0</accession>
<name>A0ABU2A1Y0_9CORY</name>
<sequence>MAMTLRLTEEQDRALSMLAAAQGSSKHEAVVRAIVTAAARMLDDAEIAALARDEVAGFAAVEARIRRSRS</sequence>
<protein>
    <submittedName>
        <fullName evidence="1">Uncharacterized protein (DUF1778 family)</fullName>
    </submittedName>
</protein>
<organism evidence="1 2">
    <name type="scientific">Corynebacterium guangdongense</name>
    <dbReference type="NCBI Taxonomy" id="1783348"/>
    <lineage>
        <taxon>Bacteria</taxon>
        <taxon>Bacillati</taxon>
        <taxon>Actinomycetota</taxon>
        <taxon>Actinomycetes</taxon>
        <taxon>Mycobacteriales</taxon>
        <taxon>Corynebacteriaceae</taxon>
        <taxon>Corynebacterium</taxon>
    </lineage>
</organism>
<keyword evidence="2" id="KW-1185">Reference proteome</keyword>
<reference evidence="1" key="1">
    <citation type="submission" date="2023-07" db="EMBL/GenBank/DDBJ databases">
        <title>Sequencing the genomes of 1000 actinobacteria strains.</title>
        <authorList>
            <person name="Klenk H.-P."/>
        </authorList>
    </citation>
    <scope>NUCLEOTIDE SEQUENCE</scope>
    <source>
        <strain evidence="1">DSM 107476</strain>
    </source>
</reference>
<evidence type="ECO:0000313" key="2">
    <source>
        <dbReference type="Proteomes" id="UP001180840"/>
    </source>
</evidence>